<name>A0A1G7LGM3_9RHOB</name>
<gene>
    <name evidence="5" type="ORF">SAMN04488117_104291</name>
</gene>
<dbReference type="GO" id="GO:0003677">
    <property type="term" value="F:DNA binding"/>
    <property type="evidence" value="ECO:0007669"/>
    <property type="project" value="UniProtKB-KW"/>
</dbReference>
<evidence type="ECO:0000256" key="2">
    <source>
        <dbReference type="ARBA" id="ARBA00023125"/>
    </source>
</evidence>
<accession>A0A1G7LGM3</accession>
<keyword evidence="3" id="KW-0804">Transcription</keyword>
<reference evidence="5 6" key="1">
    <citation type="submission" date="2016-10" db="EMBL/GenBank/DDBJ databases">
        <authorList>
            <person name="de Groot N.N."/>
        </authorList>
    </citation>
    <scope>NUCLEOTIDE SEQUENCE [LARGE SCALE GENOMIC DNA]</scope>
    <source>
        <strain evidence="5 6">DSM 27375</strain>
    </source>
</reference>
<dbReference type="PANTHER" id="PTHR43537:SF5">
    <property type="entry name" value="UXU OPERON TRANSCRIPTIONAL REGULATOR"/>
    <property type="match status" value="1"/>
</dbReference>
<dbReference type="SUPFAM" id="SSF48008">
    <property type="entry name" value="GntR ligand-binding domain-like"/>
    <property type="match status" value="1"/>
</dbReference>
<dbReference type="InterPro" id="IPR008920">
    <property type="entry name" value="TF_FadR/GntR_C"/>
</dbReference>
<dbReference type="Proteomes" id="UP000182284">
    <property type="component" value="Unassembled WGS sequence"/>
</dbReference>
<evidence type="ECO:0000256" key="1">
    <source>
        <dbReference type="ARBA" id="ARBA00023015"/>
    </source>
</evidence>
<evidence type="ECO:0000313" key="6">
    <source>
        <dbReference type="Proteomes" id="UP000182284"/>
    </source>
</evidence>
<dbReference type="Gene3D" id="1.10.10.10">
    <property type="entry name" value="Winged helix-like DNA-binding domain superfamily/Winged helix DNA-binding domain"/>
    <property type="match status" value="1"/>
</dbReference>
<dbReference type="InterPro" id="IPR011711">
    <property type="entry name" value="GntR_C"/>
</dbReference>
<organism evidence="5 6">
    <name type="scientific">Celeribacter baekdonensis</name>
    <dbReference type="NCBI Taxonomy" id="875171"/>
    <lineage>
        <taxon>Bacteria</taxon>
        <taxon>Pseudomonadati</taxon>
        <taxon>Pseudomonadota</taxon>
        <taxon>Alphaproteobacteria</taxon>
        <taxon>Rhodobacterales</taxon>
        <taxon>Roseobacteraceae</taxon>
        <taxon>Celeribacter</taxon>
    </lineage>
</organism>
<protein>
    <submittedName>
        <fullName evidence="5">DNA-binding transcriptional regulator, FadR family</fullName>
    </submittedName>
</protein>
<dbReference type="GO" id="GO:0003700">
    <property type="term" value="F:DNA-binding transcription factor activity"/>
    <property type="evidence" value="ECO:0007669"/>
    <property type="project" value="InterPro"/>
</dbReference>
<dbReference type="EMBL" id="FNBL01000004">
    <property type="protein sequence ID" value="SDF48625.1"/>
    <property type="molecule type" value="Genomic_DNA"/>
</dbReference>
<keyword evidence="2 5" id="KW-0238">DNA-binding</keyword>
<feature type="domain" description="HTH gntR-type" evidence="4">
    <location>
        <begin position="56"/>
        <end position="124"/>
    </location>
</feature>
<sequence>MPCFSSEGGACVLGLDFALAKALSCTASQTARPKDQNVTNSPKASTLTGLAQSLPGATVRYVIDTLSTRIAAQEFALDERLPSERQLSQDLGVARNTVREALDHLELRGMIRRRAGSGSFVTFNPGGSSQALSSVAAETGPLHLQAVRGIFEPEMVRLAIISMSPKQIDALSEILSKMEAVQADALAFVRLEEEFHRMIAEGTGNPLLVACYNLVIDARRQAFRAAMYRRHLTPARIATYQRGYNGLFNAIAARDIEEATEFMKLALIEDQKLLLQDE</sequence>
<dbReference type="PROSITE" id="PS50949">
    <property type="entry name" value="HTH_GNTR"/>
    <property type="match status" value="1"/>
</dbReference>
<evidence type="ECO:0000313" key="5">
    <source>
        <dbReference type="EMBL" id="SDF48625.1"/>
    </source>
</evidence>
<dbReference type="CDD" id="cd07377">
    <property type="entry name" value="WHTH_GntR"/>
    <property type="match status" value="1"/>
</dbReference>
<dbReference type="PANTHER" id="PTHR43537">
    <property type="entry name" value="TRANSCRIPTIONAL REGULATOR, GNTR FAMILY"/>
    <property type="match status" value="1"/>
</dbReference>
<proteinExistence type="predicted"/>
<dbReference type="SMART" id="SM00895">
    <property type="entry name" value="FCD"/>
    <property type="match status" value="1"/>
</dbReference>
<evidence type="ECO:0000259" key="4">
    <source>
        <dbReference type="PROSITE" id="PS50949"/>
    </source>
</evidence>
<keyword evidence="1" id="KW-0805">Transcription regulation</keyword>
<dbReference type="AlphaFoldDB" id="A0A1G7LGM3"/>
<dbReference type="InterPro" id="IPR036390">
    <property type="entry name" value="WH_DNA-bd_sf"/>
</dbReference>
<dbReference type="Pfam" id="PF07729">
    <property type="entry name" value="FCD"/>
    <property type="match status" value="1"/>
</dbReference>
<evidence type="ECO:0000256" key="3">
    <source>
        <dbReference type="ARBA" id="ARBA00023163"/>
    </source>
</evidence>
<dbReference type="InterPro" id="IPR036388">
    <property type="entry name" value="WH-like_DNA-bd_sf"/>
</dbReference>
<dbReference type="InterPro" id="IPR000524">
    <property type="entry name" value="Tscrpt_reg_HTH_GntR"/>
</dbReference>
<dbReference type="SMART" id="SM00345">
    <property type="entry name" value="HTH_GNTR"/>
    <property type="match status" value="1"/>
</dbReference>
<dbReference type="PRINTS" id="PR00035">
    <property type="entry name" value="HTHGNTR"/>
</dbReference>
<dbReference type="SUPFAM" id="SSF46785">
    <property type="entry name" value="Winged helix' DNA-binding domain"/>
    <property type="match status" value="1"/>
</dbReference>
<dbReference type="Gene3D" id="1.20.120.530">
    <property type="entry name" value="GntR ligand-binding domain-like"/>
    <property type="match status" value="1"/>
</dbReference>
<dbReference type="Pfam" id="PF00392">
    <property type="entry name" value="GntR"/>
    <property type="match status" value="1"/>
</dbReference>